<dbReference type="RefSeq" id="WP_189542845.1">
    <property type="nucleotide sequence ID" value="NZ_BMTF01000004.1"/>
</dbReference>
<dbReference type="InterPro" id="IPR001387">
    <property type="entry name" value="Cro/C1-type_HTH"/>
</dbReference>
<dbReference type="Pfam" id="PF19054">
    <property type="entry name" value="DUF5753"/>
    <property type="match status" value="1"/>
</dbReference>
<dbReference type="Gene3D" id="1.10.260.40">
    <property type="entry name" value="lambda repressor-like DNA-binding domains"/>
    <property type="match status" value="1"/>
</dbReference>
<reference evidence="3" key="1">
    <citation type="journal article" date="2019" name="Int. J. Syst. Evol. Microbiol.">
        <title>The Global Catalogue of Microorganisms (GCM) 10K type strain sequencing project: providing services to taxonomists for standard genome sequencing and annotation.</title>
        <authorList>
            <consortium name="The Broad Institute Genomics Platform"/>
            <consortium name="The Broad Institute Genome Sequencing Center for Infectious Disease"/>
            <person name="Wu L."/>
            <person name="Ma J."/>
        </authorList>
    </citation>
    <scope>NUCLEOTIDE SEQUENCE [LARGE SCALE GENOMIC DNA]</scope>
    <source>
        <strain evidence="3">JCM 4376</strain>
    </source>
</reference>
<keyword evidence="3" id="KW-1185">Reference proteome</keyword>
<dbReference type="InterPro" id="IPR043917">
    <property type="entry name" value="DUF5753"/>
</dbReference>
<dbReference type="SMART" id="SM00530">
    <property type="entry name" value="HTH_XRE"/>
    <property type="match status" value="1"/>
</dbReference>
<feature type="domain" description="HTH cro/C1-type" evidence="1">
    <location>
        <begin position="18"/>
        <end position="73"/>
    </location>
</feature>
<evidence type="ECO:0000313" key="2">
    <source>
        <dbReference type="EMBL" id="GGV80040.1"/>
    </source>
</evidence>
<accession>A0ABQ2VXU7</accession>
<comment type="caution">
    <text evidence="2">The sequence shown here is derived from an EMBL/GenBank/DDBJ whole genome shotgun (WGS) entry which is preliminary data.</text>
</comment>
<dbReference type="Pfam" id="PF13560">
    <property type="entry name" value="HTH_31"/>
    <property type="match status" value="1"/>
</dbReference>
<dbReference type="CDD" id="cd00093">
    <property type="entry name" value="HTH_XRE"/>
    <property type="match status" value="1"/>
</dbReference>
<protein>
    <submittedName>
        <fullName evidence="2">Transcriptional regulator</fullName>
    </submittedName>
</protein>
<dbReference type="EMBL" id="BMTF01000004">
    <property type="protein sequence ID" value="GGV80040.1"/>
    <property type="molecule type" value="Genomic_DNA"/>
</dbReference>
<organism evidence="2 3">
    <name type="scientific">Streptomyces gelaticus</name>
    <dbReference type="NCBI Taxonomy" id="285446"/>
    <lineage>
        <taxon>Bacteria</taxon>
        <taxon>Bacillati</taxon>
        <taxon>Actinomycetota</taxon>
        <taxon>Actinomycetes</taxon>
        <taxon>Kitasatosporales</taxon>
        <taxon>Streptomycetaceae</taxon>
        <taxon>Streptomyces</taxon>
    </lineage>
</organism>
<proteinExistence type="predicted"/>
<sequence length="282" mass="31242">MAARTSPTERQKRLGAELRKMRTSADVSAEFAAGLLGVDRGKISNIEAGTRPISPDRLRTLACNCDCTDVKYVDALVEMAQSRGRNWWDRYRGLLPQGLLDIAELEMHALRMRAAYSVHIPGLLQTSDHALSLFRVVVPQLPEREVALRLAHRVERQEVLDGGTPPYTGIVHEAALRMQFGGRAVARAQLDHLLNKSEQSNITLLVIPFEAGAFPGAGQTVLYAEGPVTQLDTVQIDNSHGPVFVHSQAQLAKYRDHLDWMEGIALSPDKSRAFIHNIARQL</sequence>
<evidence type="ECO:0000313" key="3">
    <source>
        <dbReference type="Proteomes" id="UP000660675"/>
    </source>
</evidence>
<dbReference type="SUPFAM" id="SSF47413">
    <property type="entry name" value="lambda repressor-like DNA-binding domains"/>
    <property type="match status" value="1"/>
</dbReference>
<dbReference type="Proteomes" id="UP000660675">
    <property type="component" value="Unassembled WGS sequence"/>
</dbReference>
<gene>
    <name evidence="2" type="ORF">GCM10015535_17720</name>
</gene>
<dbReference type="InterPro" id="IPR010982">
    <property type="entry name" value="Lambda_DNA-bd_dom_sf"/>
</dbReference>
<dbReference type="PROSITE" id="PS50943">
    <property type="entry name" value="HTH_CROC1"/>
    <property type="match status" value="1"/>
</dbReference>
<evidence type="ECO:0000259" key="1">
    <source>
        <dbReference type="PROSITE" id="PS50943"/>
    </source>
</evidence>
<name>A0ABQ2VXU7_9ACTN</name>